<protein>
    <submittedName>
        <fullName evidence="3">Uncharacterized protein</fullName>
    </submittedName>
</protein>
<feature type="coiled-coil region" evidence="1">
    <location>
        <begin position="26"/>
        <end position="95"/>
    </location>
</feature>
<sequence length="335" mass="37389">MASVKLQELFFQLQATSVSIEFASNNEGVKRKVVEAEEVAKEKNKEVEVIQGDLRKTKEQLAKEQLAKEQLAKELKEKNNEIRKKERQLKLANIKLSASKSRKLGKSERTIRLKKREFLNFMREAYLRALGEGRQEEEEIVDNPPSPNTENRMIEAYEDVMMMMMTTEQDKNGDEEEDKEEVVQISDDDDEDGPQSRSSSTKSTSTISIYSSSDSEGKAQLPENAAMLDSAAPSTGEVEWEHGVSTPFSPSLVHQAGEWEQEQEVVVVVEGSTEHTPEVPPHLPSHPSTSSQVSGTPLYAHVGPEDLTGAHIPPPRKDVTSHSRPQEGVVRESAP</sequence>
<gene>
    <name evidence="3" type="ORF">CTOB1V02_LOCUS7535</name>
</gene>
<dbReference type="AlphaFoldDB" id="A0A7R8WIP4"/>
<feature type="compositionally biased region" description="Low complexity" evidence="2">
    <location>
        <begin position="196"/>
        <end position="214"/>
    </location>
</feature>
<feature type="compositionally biased region" description="Acidic residues" evidence="2">
    <location>
        <begin position="173"/>
        <end position="193"/>
    </location>
</feature>
<proteinExistence type="predicted"/>
<evidence type="ECO:0000256" key="2">
    <source>
        <dbReference type="SAM" id="MobiDB-lite"/>
    </source>
</evidence>
<feature type="region of interest" description="Disordered" evidence="2">
    <location>
        <begin position="132"/>
        <end position="151"/>
    </location>
</feature>
<accession>A0A7R8WIP4</accession>
<feature type="region of interest" description="Disordered" evidence="2">
    <location>
        <begin position="271"/>
        <end position="335"/>
    </location>
</feature>
<feature type="region of interest" description="Disordered" evidence="2">
    <location>
        <begin position="169"/>
        <end position="249"/>
    </location>
</feature>
<name>A0A7R8WIP4_9CRUS</name>
<reference evidence="3" key="1">
    <citation type="submission" date="2020-11" db="EMBL/GenBank/DDBJ databases">
        <authorList>
            <person name="Tran Van P."/>
        </authorList>
    </citation>
    <scope>NUCLEOTIDE SEQUENCE</scope>
</reference>
<evidence type="ECO:0000313" key="3">
    <source>
        <dbReference type="EMBL" id="CAD7229667.1"/>
    </source>
</evidence>
<feature type="compositionally biased region" description="Basic and acidic residues" evidence="2">
    <location>
        <begin position="315"/>
        <end position="325"/>
    </location>
</feature>
<keyword evidence="1" id="KW-0175">Coiled coil</keyword>
<dbReference type="EMBL" id="OB662212">
    <property type="protein sequence ID" value="CAD7229667.1"/>
    <property type="molecule type" value="Genomic_DNA"/>
</dbReference>
<organism evidence="3">
    <name type="scientific">Cyprideis torosa</name>
    <dbReference type="NCBI Taxonomy" id="163714"/>
    <lineage>
        <taxon>Eukaryota</taxon>
        <taxon>Metazoa</taxon>
        <taxon>Ecdysozoa</taxon>
        <taxon>Arthropoda</taxon>
        <taxon>Crustacea</taxon>
        <taxon>Oligostraca</taxon>
        <taxon>Ostracoda</taxon>
        <taxon>Podocopa</taxon>
        <taxon>Podocopida</taxon>
        <taxon>Cytherocopina</taxon>
        <taxon>Cytheroidea</taxon>
        <taxon>Cytherideidae</taxon>
        <taxon>Cyprideis</taxon>
    </lineage>
</organism>
<evidence type="ECO:0000256" key="1">
    <source>
        <dbReference type="SAM" id="Coils"/>
    </source>
</evidence>